<dbReference type="AlphaFoldDB" id="A0A061H8Q8"/>
<dbReference type="HOGENOM" id="CLU_1422270_0_0_1"/>
<dbReference type="KEGG" id="pfp:PFL1_03042"/>
<gene>
    <name evidence="2" type="ORF">PFL1_03042</name>
</gene>
<dbReference type="GeneID" id="19317154"/>
<evidence type="ECO:0000313" key="3">
    <source>
        <dbReference type="Proteomes" id="UP000053664"/>
    </source>
</evidence>
<proteinExistence type="predicted"/>
<accession>A0A061H8Q8</accession>
<name>A0A061H8Q8_9BASI</name>
<feature type="signal peptide" evidence="1">
    <location>
        <begin position="1"/>
        <end position="35"/>
    </location>
</feature>
<keyword evidence="1" id="KW-0732">Signal</keyword>
<feature type="chain" id="PRO_5001604023" evidence="1">
    <location>
        <begin position="36"/>
        <end position="184"/>
    </location>
</feature>
<evidence type="ECO:0000313" key="2">
    <source>
        <dbReference type="EMBL" id="EPQ29287.1"/>
    </source>
</evidence>
<evidence type="ECO:0000256" key="1">
    <source>
        <dbReference type="SAM" id="SignalP"/>
    </source>
</evidence>
<protein>
    <submittedName>
        <fullName evidence="2">Uncharacterized protein</fullName>
    </submittedName>
</protein>
<dbReference type="OrthoDB" id="368507at2759"/>
<dbReference type="EMBL" id="KE361631">
    <property type="protein sequence ID" value="EPQ29287.1"/>
    <property type="molecule type" value="Genomic_DNA"/>
</dbReference>
<dbReference type="RefSeq" id="XP_007878750.1">
    <property type="nucleotide sequence ID" value="XM_007880559.1"/>
</dbReference>
<dbReference type="Proteomes" id="UP000053664">
    <property type="component" value="Unassembled WGS sequence"/>
</dbReference>
<reference evidence="2 3" key="1">
    <citation type="journal article" date="2013" name="Plant Cell">
        <title>The transition from a phytopathogenic smut ancestor to an anamorphic biocontrol agent deciphered by comparative whole-genome analysis.</title>
        <authorList>
            <person name="Lefebvre F."/>
            <person name="Joly D.L."/>
            <person name="Labbe C."/>
            <person name="Teichmann B."/>
            <person name="Linning R."/>
            <person name="Belzile F."/>
            <person name="Bakkeren G."/>
            <person name="Belanger R.R."/>
        </authorList>
    </citation>
    <scope>NUCLEOTIDE SEQUENCE [LARGE SCALE GENOMIC DNA]</scope>
    <source>
        <strain evidence="2 3">PF-1</strain>
    </source>
</reference>
<organism evidence="2 3">
    <name type="scientific">Pseudozyma flocculosa PF-1</name>
    <dbReference type="NCBI Taxonomy" id="1277687"/>
    <lineage>
        <taxon>Eukaryota</taxon>
        <taxon>Fungi</taxon>
        <taxon>Dikarya</taxon>
        <taxon>Basidiomycota</taxon>
        <taxon>Ustilaginomycotina</taxon>
        <taxon>Ustilaginomycetes</taxon>
        <taxon>Ustilaginales</taxon>
        <taxon>Ustilaginaceae</taxon>
        <taxon>Pseudozyma</taxon>
    </lineage>
</organism>
<dbReference type="eggNOG" id="ENOG502SGS7">
    <property type="taxonomic scope" value="Eukaryota"/>
</dbReference>
<sequence length="184" mass="19729">MTITTHTHLISIPHTVLPHFLVSLVVMSASLQVWCGVASPHLVSSLSSSPGDATENDQDDELNRALRESGRIQETEQHSAIPQGMLASEWAVAMSLPSRETMATSIYRSNADIAKAMARRISQTLKVPQLFLSLDVPPPLLPSSSAPQNPEDSLALLALEKGIRDVCRSVLEASQAPSANTKAA</sequence>